<protein>
    <submittedName>
        <fullName evidence="1">Uncharacterized protein</fullName>
    </submittedName>
</protein>
<dbReference type="SUPFAM" id="SSF52047">
    <property type="entry name" value="RNI-like"/>
    <property type="match status" value="1"/>
</dbReference>
<dbReference type="Proteomes" id="UP000663843">
    <property type="component" value="Unassembled WGS sequence"/>
</dbReference>
<dbReference type="Gene3D" id="3.80.10.10">
    <property type="entry name" value="Ribonuclease Inhibitor"/>
    <property type="match status" value="1"/>
</dbReference>
<gene>
    <name evidence="1" type="ORF">RDB_LOCUS29233</name>
</gene>
<sequence length="560" mass="63516">MHPALEQPDIEPNIIQQWTEASTLLATAISRFCDLSTLLETQCTFRNEGSSDMIDRLDLSLNYLQSSVDRRLTQARVSLAKTRNRLTRNVFTIPQEVLCEIFQHAIYSPNRGNEPSTNVMDMSYRVGIIYRRLYSLLSVCKAWWQVGITCRNLWSVTPIFPPEIGCLPSQPDLSLQRGPSKGLNLAASLTRGSLHRLSDLGPHRSRFSTINISYNPDSGRALSELLGIFLRGNTLPSISRLSLYDTLEEDLDKHLIGFRPQFQQLLGSLSTLRLSGFTLDWRRVTFSNRLVALQLSRISLGEQSRIEIFISALATANTLRDLKLISIRGVPDEAWHTIIPSSETPILPHLECLYIGDVCINIFNLFIKAIASGSYRLTLNITPAFITRYYLSNNSTSSPKFANVDCDEFCASLHLAKINKLVIGMDKRMWSTPTGFRALLKSLPELKTIVLNYCSIESDILKAFRQPPRPSGCKVSFPRLEVIEFHRSAFGSPLGQLKKEFKDVLASHPVQRMILGMHFEEVQEDDPMIRWLKTTVPEFRLFPMEDVASELCSTWELWDV</sequence>
<name>A0A8H2WJY2_9AGAM</name>
<evidence type="ECO:0000313" key="2">
    <source>
        <dbReference type="Proteomes" id="UP000663843"/>
    </source>
</evidence>
<proteinExistence type="predicted"/>
<reference evidence="1" key="1">
    <citation type="submission" date="2021-01" db="EMBL/GenBank/DDBJ databases">
        <authorList>
            <person name="Kaushik A."/>
        </authorList>
    </citation>
    <scope>NUCLEOTIDE SEQUENCE</scope>
    <source>
        <strain evidence="1">AG2-2IIIB</strain>
    </source>
</reference>
<dbReference type="EMBL" id="CAJMWT010001224">
    <property type="protein sequence ID" value="CAE6388787.1"/>
    <property type="molecule type" value="Genomic_DNA"/>
</dbReference>
<evidence type="ECO:0000313" key="1">
    <source>
        <dbReference type="EMBL" id="CAE6388787.1"/>
    </source>
</evidence>
<comment type="caution">
    <text evidence="1">The sequence shown here is derived from an EMBL/GenBank/DDBJ whole genome shotgun (WGS) entry which is preliminary data.</text>
</comment>
<dbReference type="AlphaFoldDB" id="A0A8H2WJY2"/>
<accession>A0A8H2WJY2</accession>
<dbReference type="InterPro" id="IPR032675">
    <property type="entry name" value="LRR_dom_sf"/>
</dbReference>
<organism evidence="1 2">
    <name type="scientific">Rhizoctonia solani</name>
    <dbReference type="NCBI Taxonomy" id="456999"/>
    <lineage>
        <taxon>Eukaryota</taxon>
        <taxon>Fungi</taxon>
        <taxon>Dikarya</taxon>
        <taxon>Basidiomycota</taxon>
        <taxon>Agaricomycotina</taxon>
        <taxon>Agaricomycetes</taxon>
        <taxon>Cantharellales</taxon>
        <taxon>Ceratobasidiaceae</taxon>
        <taxon>Rhizoctonia</taxon>
    </lineage>
</organism>